<dbReference type="AlphaFoldDB" id="A0A6S9IIF0"/>
<gene>
    <name evidence="3" type="ORF">HAKA00212_LOCUS18521</name>
</gene>
<dbReference type="EMBL" id="HBIU01040708">
    <property type="protein sequence ID" value="CAE0639706.1"/>
    <property type="molecule type" value="Transcribed_RNA"/>
</dbReference>
<accession>A0A6S9IIF0</accession>
<organism evidence="3">
    <name type="scientific">Heterosigma akashiwo</name>
    <name type="common">Chromophytic alga</name>
    <name type="synonym">Heterosigma carterae</name>
    <dbReference type="NCBI Taxonomy" id="2829"/>
    <lineage>
        <taxon>Eukaryota</taxon>
        <taxon>Sar</taxon>
        <taxon>Stramenopiles</taxon>
        <taxon>Ochrophyta</taxon>
        <taxon>Raphidophyceae</taxon>
        <taxon>Chattonellales</taxon>
        <taxon>Chattonellaceae</taxon>
        <taxon>Heterosigma</taxon>
    </lineage>
</organism>
<protein>
    <submittedName>
        <fullName evidence="3">Uncharacterized protein</fullName>
    </submittedName>
</protein>
<feature type="transmembrane region" description="Helical" evidence="2">
    <location>
        <begin position="82"/>
        <end position="100"/>
    </location>
</feature>
<evidence type="ECO:0000256" key="1">
    <source>
        <dbReference type="SAM" id="MobiDB-lite"/>
    </source>
</evidence>
<reference evidence="3" key="1">
    <citation type="submission" date="2021-01" db="EMBL/GenBank/DDBJ databases">
        <authorList>
            <person name="Corre E."/>
            <person name="Pelletier E."/>
            <person name="Niang G."/>
            <person name="Scheremetjew M."/>
            <person name="Finn R."/>
            <person name="Kale V."/>
            <person name="Holt S."/>
            <person name="Cochrane G."/>
            <person name="Meng A."/>
            <person name="Brown T."/>
            <person name="Cohen L."/>
        </authorList>
    </citation>
    <scope>NUCLEOTIDE SEQUENCE</scope>
    <source>
        <strain evidence="3">CCMP3107</strain>
    </source>
</reference>
<keyword evidence="2" id="KW-0472">Membrane</keyword>
<name>A0A6S9IIF0_HETAK</name>
<evidence type="ECO:0000256" key="2">
    <source>
        <dbReference type="SAM" id="Phobius"/>
    </source>
</evidence>
<evidence type="ECO:0000313" key="3">
    <source>
        <dbReference type="EMBL" id="CAE0639706.1"/>
    </source>
</evidence>
<keyword evidence="2" id="KW-1133">Transmembrane helix</keyword>
<proteinExistence type="predicted"/>
<keyword evidence="2" id="KW-0812">Transmembrane</keyword>
<feature type="region of interest" description="Disordered" evidence="1">
    <location>
        <begin position="217"/>
        <end position="266"/>
    </location>
</feature>
<sequence length="266" mass="27473">MAALNRRDVWFSAFHALFAFLILICGIVIAAGGSSYQESTGGTYIFIGLLSLAKDVVGFITGWKLPPPTPGCPLGNPWSCTYLSISITVTVINGILLFLWSMWVMPSELDGLGGAASFACFLLWVIFISSIVQESCLCCGNSCNNKQAIQQGAGAPTMVIALPIHQAQQPGVPGGGGGGPVMMVPTVVSPGGGGLPHTQVVVATGVPAGGAVTGPAAGGGQYYPQQQQQQPAPQPPGYYSQGQPRPQQNTNSNNPLVINKEFGGAV</sequence>
<feature type="compositionally biased region" description="Low complexity" evidence="1">
    <location>
        <begin position="222"/>
        <end position="248"/>
    </location>
</feature>
<feature type="transmembrane region" description="Helical" evidence="2">
    <location>
        <begin position="12"/>
        <end position="32"/>
    </location>
</feature>
<feature type="transmembrane region" description="Helical" evidence="2">
    <location>
        <begin position="112"/>
        <end position="132"/>
    </location>
</feature>
<feature type="transmembrane region" description="Helical" evidence="2">
    <location>
        <begin position="44"/>
        <end position="62"/>
    </location>
</feature>